<evidence type="ECO:0000313" key="2">
    <source>
        <dbReference type="EMBL" id="PWK94247.1"/>
    </source>
</evidence>
<reference evidence="2 3" key="1">
    <citation type="submission" date="2018-05" db="EMBL/GenBank/DDBJ databases">
        <title>Animal gut microbial communities from fecal samples from Wisconsin, USA.</title>
        <authorList>
            <person name="Neumann A."/>
        </authorList>
    </citation>
    <scope>NUCLEOTIDE SEQUENCE [LARGE SCALE GENOMIC DNA]</scope>
    <source>
        <strain evidence="2 3">UWS4</strain>
    </source>
</reference>
<dbReference type="EMBL" id="QGHD01000022">
    <property type="protein sequence ID" value="PWK94247.1"/>
    <property type="molecule type" value="Genomic_DNA"/>
</dbReference>
<dbReference type="PANTHER" id="PTHR33221:SF5">
    <property type="entry name" value="HTH-TYPE TRANSCRIPTIONAL REGULATOR ISCR"/>
    <property type="match status" value="1"/>
</dbReference>
<dbReference type="InterPro" id="IPR036388">
    <property type="entry name" value="WH-like_DNA-bd_sf"/>
</dbReference>
<protein>
    <submittedName>
        <fullName evidence="2">BadM/Rrf2 family transcriptional regulator</fullName>
    </submittedName>
</protein>
<proteinExistence type="predicted"/>
<dbReference type="Proteomes" id="UP000245523">
    <property type="component" value="Unassembled WGS sequence"/>
</dbReference>
<keyword evidence="3" id="KW-1185">Reference proteome</keyword>
<dbReference type="NCBIfam" id="TIGR00738">
    <property type="entry name" value="rrf2_super"/>
    <property type="match status" value="1"/>
</dbReference>
<dbReference type="InterPro" id="IPR000944">
    <property type="entry name" value="Tscrpt_reg_Rrf2"/>
</dbReference>
<organism evidence="2 3">
    <name type="scientific">Hallerella porci</name>
    <dbReference type="NCBI Taxonomy" id="1945871"/>
    <lineage>
        <taxon>Bacteria</taxon>
        <taxon>Pseudomonadati</taxon>
        <taxon>Fibrobacterota</taxon>
        <taxon>Fibrobacteria</taxon>
        <taxon>Fibrobacterales</taxon>
        <taxon>Fibrobacteraceae</taxon>
        <taxon>Hallerella</taxon>
    </lineage>
</organism>
<evidence type="ECO:0000313" key="3">
    <source>
        <dbReference type="Proteomes" id="UP000245523"/>
    </source>
</evidence>
<dbReference type="PROSITE" id="PS51197">
    <property type="entry name" value="HTH_RRF2_2"/>
    <property type="match status" value="1"/>
</dbReference>
<name>A0ABX5LJ19_9BACT</name>
<sequence length="142" mass="15884">MKISTRGQYSLEALLCIATEDPEKPCSIHTISEKTHISDGYLEQLFIPLKKAKLIVGSRGIQGGYRLAKSPKEISAYEVLTLMEKSLKSIPCLNGDKCEREKICDSKFVWASIDHSIDSLISQITLDDLIQVYRGVQGEFYG</sequence>
<evidence type="ECO:0000256" key="1">
    <source>
        <dbReference type="ARBA" id="ARBA00023125"/>
    </source>
</evidence>
<keyword evidence="1" id="KW-0238">DNA-binding</keyword>
<gene>
    <name evidence="2" type="ORF">B0H50_12222</name>
</gene>
<dbReference type="Pfam" id="PF02082">
    <property type="entry name" value="Rrf2"/>
    <property type="match status" value="1"/>
</dbReference>
<accession>A0ABX5LJ19</accession>
<dbReference type="PANTHER" id="PTHR33221">
    <property type="entry name" value="WINGED HELIX-TURN-HELIX TRANSCRIPTIONAL REGULATOR, RRF2 FAMILY"/>
    <property type="match status" value="1"/>
</dbReference>
<dbReference type="SUPFAM" id="SSF46785">
    <property type="entry name" value="Winged helix' DNA-binding domain"/>
    <property type="match status" value="1"/>
</dbReference>
<comment type="caution">
    <text evidence="2">The sequence shown here is derived from an EMBL/GenBank/DDBJ whole genome shotgun (WGS) entry which is preliminary data.</text>
</comment>
<dbReference type="InterPro" id="IPR036390">
    <property type="entry name" value="WH_DNA-bd_sf"/>
</dbReference>
<dbReference type="RefSeq" id="WP_106199326.1">
    <property type="nucleotide sequence ID" value="NZ_JAXEIU010000033.1"/>
</dbReference>
<dbReference type="Gene3D" id="1.10.10.10">
    <property type="entry name" value="Winged helix-like DNA-binding domain superfamily/Winged helix DNA-binding domain"/>
    <property type="match status" value="1"/>
</dbReference>